<dbReference type="PANTHER" id="PTHR46469:SF1">
    <property type="entry name" value="TRANSCRIPTION INITIATION FACTOR TFIID SUBUNIT 8"/>
    <property type="match status" value="1"/>
</dbReference>
<organism evidence="9 10">
    <name type="scientific">Saitoella complicata (strain BCRC 22490 / CBS 7301 / JCM 7358 / NBRC 10748 / NRRL Y-17804)</name>
    <dbReference type="NCBI Taxonomy" id="698492"/>
    <lineage>
        <taxon>Eukaryota</taxon>
        <taxon>Fungi</taxon>
        <taxon>Dikarya</taxon>
        <taxon>Ascomycota</taxon>
        <taxon>Taphrinomycotina</taxon>
        <taxon>Taphrinomycotina incertae sedis</taxon>
        <taxon>Saitoella</taxon>
    </lineage>
</organism>
<evidence type="ECO:0000256" key="7">
    <source>
        <dbReference type="SAM" id="Phobius"/>
    </source>
</evidence>
<feature type="transmembrane region" description="Helical" evidence="7">
    <location>
        <begin position="255"/>
        <end position="274"/>
    </location>
</feature>
<keyword evidence="7" id="KW-0812">Transmembrane</keyword>
<keyword evidence="6" id="KW-0539">Nucleus</keyword>
<keyword evidence="10" id="KW-1185">Reference proteome</keyword>
<sequence length="279" mass="31445">MAALPEELASTIFTHALTHIVLSRTEYSSATSGALHTLQSLAEDHILSILDQTMRITNHTRRQRPTLADLERGLRSLGILPSFLEDELLAPPIPPLPLLAQDNTEPFEPERQMLRDPVPVQRGQEVPDWMPAYPSAHTYLQTPIYPERVTDPRVIREKVSQEARIAEDALRRLIRETNQKPDMNGAEGVEVVGADVKKSERKKAWEAVMKEYEGPDGAAPLVFEGVGGSGRSWSLLFFLSSGVSRLRRHRNNMQFNNAVLYTAYTLVYMVLYIVHHVDS</sequence>
<comment type="similarity">
    <text evidence="2">Belongs to the TAF8 family.</text>
</comment>
<name>A0A0E9NJ45_SAICN</name>
<dbReference type="CDD" id="cd08049">
    <property type="entry name" value="TAF8"/>
    <property type="match status" value="1"/>
</dbReference>
<accession>A0A0E9NJ45</accession>
<gene>
    <name evidence="9" type="ORF">G7K_4014-t1</name>
</gene>
<dbReference type="GO" id="GO:0046982">
    <property type="term" value="F:protein heterodimerization activity"/>
    <property type="evidence" value="ECO:0007669"/>
    <property type="project" value="InterPro"/>
</dbReference>
<evidence type="ECO:0000256" key="5">
    <source>
        <dbReference type="ARBA" id="ARBA00023163"/>
    </source>
</evidence>
<protein>
    <recommendedName>
        <fullName evidence="3">Transcription initiation factor TFIID subunit 8</fullName>
    </recommendedName>
</protein>
<dbReference type="EMBL" id="BACD03000026">
    <property type="protein sequence ID" value="GAO49877.1"/>
    <property type="molecule type" value="Genomic_DNA"/>
</dbReference>
<reference evidence="9 10" key="1">
    <citation type="journal article" date="2011" name="J. Gen. Appl. Microbiol.">
        <title>Draft genome sequencing of the enigmatic yeast Saitoella complicata.</title>
        <authorList>
            <person name="Nishida H."/>
            <person name="Hamamoto M."/>
            <person name="Sugiyama J."/>
        </authorList>
    </citation>
    <scope>NUCLEOTIDE SEQUENCE [LARGE SCALE GENOMIC DNA]</scope>
    <source>
        <strain evidence="9 10">NRRL Y-17804</strain>
    </source>
</reference>
<reference evidence="9 10" key="3">
    <citation type="journal article" date="2015" name="Genome Announc.">
        <title>Draft Genome Sequence of the Archiascomycetous Yeast Saitoella complicata.</title>
        <authorList>
            <person name="Yamauchi K."/>
            <person name="Kondo S."/>
            <person name="Hamamoto M."/>
            <person name="Takahashi Y."/>
            <person name="Ogura Y."/>
            <person name="Hayashi T."/>
            <person name="Nishida H."/>
        </authorList>
    </citation>
    <scope>NUCLEOTIDE SEQUENCE [LARGE SCALE GENOMIC DNA]</scope>
    <source>
        <strain evidence="9 10">NRRL Y-17804</strain>
    </source>
</reference>
<feature type="domain" description="Bromodomain associated" evidence="8">
    <location>
        <begin position="11"/>
        <end position="82"/>
    </location>
</feature>
<dbReference type="OMA" id="HDWIYAL"/>
<dbReference type="PANTHER" id="PTHR46469">
    <property type="entry name" value="TRANSCRIPTION INITIATION FACTOR TFIID SUBUNIT 8"/>
    <property type="match status" value="1"/>
</dbReference>
<proteinExistence type="inferred from homology"/>
<evidence type="ECO:0000313" key="10">
    <source>
        <dbReference type="Proteomes" id="UP000033140"/>
    </source>
</evidence>
<evidence type="ECO:0000259" key="8">
    <source>
        <dbReference type="SMART" id="SM00576"/>
    </source>
</evidence>
<evidence type="ECO:0000256" key="6">
    <source>
        <dbReference type="ARBA" id="ARBA00023242"/>
    </source>
</evidence>
<dbReference type="Pfam" id="PF07524">
    <property type="entry name" value="Bromo_TP"/>
    <property type="match status" value="1"/>
</dbReference>
<dbReference type="AlphaFoldDB" id="A0A0E9NJ45"/>
<dbReference type="InterPro" id="IPR009072">
    <property type="entry name" value="Histone-fold"/>
</dbReference>
<dbReference type="InterPro" id="IPR037818">
    <property type="entry name" value="TAF8"/>
</dbReference>
<dbReference type="SMART" id="SM00576">
    <property type="entry name" value="BTP"/>
    <property type="match status" value="1"/>
</dbReference>
<dbReference type="Pfam" id="PF10406">
    <property type="entry name" value="TAF8_C"/>
    <property type="match status" value="1"/>
</dbReference>
<evidence type="ECO:0000256" key="2">
    <source>
        <dbReference type="ARBA" id="ARBA00008767"/>
    </source>
</evidence>
<dbReference type="CDD" id="cd00076">
    <property type="entry name" value="HFD_SF"/>
    <property type="match status" value="1"/>
</dbReference>
<dbReference type="GO" id="GO:0005669">
    <property type="term" value="C:transcription factor TFIID complex"/>
    <property type="evidence" value="ECO:0007669"/>
    <property type="project" value="InterPro"/>
</dbReference>
<keyword evidence="7" id="KW-1133">Transmembrane helix</keyword>
<dbReference type="STRING" id="698492.A0A0E9NJ45"/>
<keyword evidence="4" id="KW-0805">Transcription regulation</keyword>
<comment type="caution">
    <text evidence="9">The sequence shown here is derived from an EMBL/GenBank/DDBJ whole genome shotgun (WGS) entry which is preliminary data.</text>
</comment>
<dbReference type="InterPro" id="IPR006565">
    <property type="entry name" value="BTP"/>
</dbReference>
<keyword evidence="5" id="KW-0804">Transcription</keyword>
<dbReference type="GO" id="GO:0006367">
    <property type="term" value="P:transcription initiation at RNA polymerase II promoter"/>
    <property type="evidence" value="ECO:0007669"/>
    <property type="project" value="TreeGrafter"/>
</dbReference>
<dbReference type="Proteomes" id="UP000033140">
    <property type="component" value="Unassembled WGS sequence"/>
</dbReference>
<evidence type="ECO:0000256" key="4">
    <source>
        <dbReference type="ARBA" id="ARBA00023015"/>
    </source>
</evidence>
<reference evidence="9 10" key="2">
    <citation type="journal article" date="2014" name="J. Gen. Appl. Microbiol.">
        <title>The early diverging ascomycetous budding yeast Saitoella complicata has three histone deacetylases belonging to the Clr6, Hos2, and Rpd3 lineages.</title>
        <authorList>
            <person name="Nishida H."/>
            <person name="Matsumoto T."/>
            <person name="Kondo S."/>
            <person name="Hamamoto M."/>
            <person name="Yoshikawa H."/>
        </authorList>
    </citation>
    <scope>NUCLEOTIDE SEQUENCE [LARGE SCALE GENOMIC DNA]</scope>
    <source>
        <strain evidence="9 10">NRRL Y-17804</strain>
    </source>
</reference>
<evidence type="ECO:0000256" key="3">
    <source>
        <dbReference type="ARBA" id="ARBA00017307"/>
    </source>
</evidence>
<dbReference type="InterPro" id="IPR019473">
    <property type="entry name" value="TFIID_su8_C"/>
</dbReference>
<dbReference type="Gene3D" id="1.10.20.10">
    <property type="entry name" value="Histone, subunit A"/>
    <property type="match status" value="1"/>
</dbReference>
<keyword evidence="7" id="KW-0472">Membrane</keyword>
<evidence type="ECO:0000256" key="1">
    <source>
        <dbReference type="ARBA" id="ARBA00004123"/>
    </source>
</evidence>
<comment type="subcellular location">
    <subcellularLocation>
        <location evidence="1">Nucleus</location>
    </subcellularLocation>
</comment>
<evidence type="ECO:0000313" key="9">
    <source>
        <dbReference type="EMBL" id="GAO49877.1"/>
    </source>
</evidence>